<reference evidence="3 4" key="1">
    <citation type="submission" date="2023-02" db="EMBL/GenBank/DDBJ databases">
        <title>Bacterial whole genome sequence for Curvibacter sp. HBC28.</title>
        <authorList>
            <person name="Le V."/>
            <person name="Ko S.-R."/>
            <person name="Ahn C.-Y."/>
            <person name="Oh H.-M."/>
        </authorList>
    </citation>
    <scope>NUCLEOTIDE SEQUENCE [LARGE SCALE GENOMIC DNA]</scope>
    <source>
        <strain evidence="3 4">HBC28</strain>
    </source>
</reference>
<dbReference type="EMBL" id="JAQSIO010000002">
    <property type="protein sequence ID" value="MDD0814685.1"/>
    <property type="molecule type" value="Genomic_DNA"/>
</dbReference>
<feature type="compositionally biased region" description="Low complexity" evidence="2">
    <location>
        <begin position="39"/>
        <end position="59"/>
    </location>
</feature>
<dbReference type="InterPro" id="IPR016117">
    <property type="entry name" value="ArgJ-like_dom_sf"/>
</dbReference>
<evidence type="ECO:0000256" key="1">
    <source>
        <dbReference type="ARBA" id="ARBA00007068"/>
    </source>
</evidence>
<dbReference type="InterPro" id="IPR005321">
    <property type="entry name" value="Peptidase_S58_DmpA"/>
</dbReference>
<dbReference type="PANTHER" id="PTHR36512:SF3">
    <property type="entry name" value="BLR5678 PROTEIN"/>
    <property type="match status" value="1"/>
</dbReference>
<evidence type="ECO:0000313" key="4">
    <source>
        <dbReference type="Proteomes" id="UP001528672"/>
    </source>
</evidence>
<feature type="compositionally biased region" description="Low complexity" evidence="2">
    <location>
        <begin position="404"/>
        <end position="414"/>
    </location>
</feature>
<organism evidence="3 4">
    <name type="scientific">Curvibacter microcysteis</name>
    <dbReference type="NCBI Taxonomy" id="3026419"/>
    <lineage>
        <taxon>Bacteria</taxon>
        <taxon>Pseudomonadati</taxon>
        <taxon>Pseudomonadota</taxon>
        <taxon>Betaproteobacteria</taxon>
        <taxon>Burkholderiales</taxon>
        <taxon>Comamonadaceae</taxon>
        <taxon>Curvibacter</taxon>
    </lineage>
</organism>
<accession>A0ABT5MDL8</accession>
<comment type="similarity">
    <text evidence="1">Belongs to the peptidase S58 family.</text>
</comment>
<evidence type="ECO:0000313" key="3">
    <source>
        <dbReference type="EMBL" id="MDD0814685.1"/>
    </source>
</evidence>
<gene>
    <name evidence="3" type="ORF">PSQ39_08595</name>
</gene>
<dbReference type="SUPFAM" id="SSF56266">
    <property type="entry name" value="DmpA/ArgJ-like"/>
    <property type="match status" value="1"/>
</dbReference>
<comment type="caution">
    <text evidence="3">The sequence shown here is derived from an EMBL/GenBank/DDBJ whole genome shotgun (WGS) entry which is preliminary data.</text>
</comment>
<dbReference type="CDD" id="cd02252">
    <property type="entry name" value="nylC_like"/>
    <property type="match status" value="1"/>
</dbReference>
<dbReference type="Pfam" id="PF03576">
    <property type="entry name" value="Peptidase_S58"/>
    <property type="match status" value="1"/>
</dbReference>
<feature type="region of interest" description="Disordered" evidence="2">
    <location>
        <begin position="386"/>
        <end position="414"/>
    </location>
</feature>
<protein>
    <submittedName>
        <fullName evidence="3">P1 family peptidase</fullName>
    </submittedName>
</protein>
<sequence>MPQPKAGHAPPTLARHDLFTPPTMPQATPRAQPATSQRKAPQPAAAKSATAAGPAQPQRTPRRRGPGSITDVPGIEVGHFTDERRPTGCTVVMAREGAVAGVDVRGAAPGTRETDLLDPSNLVQQVHAIVLAGGSAWGLDAASGAVRWLEEQGVGFNVGVGRLPIVPAAVLFDLLVGDMRIRPDAAAGYAACAAASTRRPAEGNVGAGTGAAVGKIFGIHRAMKGGIGTASVTVDGVTVGALVACNALGDVLDPDTGRVLAGARTANGRRLLDTRRALLRGEPPRPLLPGTNTTLGVIATDAPLTKAQAQRLAVAGQDGLARSINPVHTLSDGDTVFALATGRADHSPGMMVLATMAAEAMARATVRAVLAARGLRTAEGLHLPAALDLAPPPDTGMAPDLTRQKAQQAQQAKD</sequence>
<dbReference type="PANTHER" id="PTHR36512">
    <property type="entry name" value="D-AMINOPEPTIDASE"/>
    <property type="match status" value="1"/>
</dbReference>
<feature type="region of interest" description="Disordered" evidence="2">
    <location>
        <begin position="1"/>
        <end position="83"/>
    </location>
</feature>
<dbReference type="Gene3D" id="3.60.70.12">
    <property type="entry name" value="L-amino peptidase D-ALA esterase/amidase"/>
    <property type="match status" value="1"/>
</dbReference>
<keyword evidence="4" id="KW-1185">Reference proteome</keyword>
<name>A0ABT5MDL8_9BURK</name>
<evidence type="ECO:0000256" key="2">
    <source>
        <dbReference type="SAM" id="MobiDB-lite"/>
    </source>
</evidence>
<proteinExistence type="inferred from homology"/>
<dbReference type="Proteomes" id="UP001528672">
    <property type="component" value="Unassembled WGS sequence"/>
</dbReference>